<accession>A0A931I1P7</accession>
<dbReference type="PROSITE" id="PS50042">
    <property type="entry name" value="CNMP_BINDING_3"/>
    <property type="match status" value="1"/>
</dbReference>
<comment type="caution">
    <text evidence="2">The sequence shown here is derived from an EMBL/GenBank/DDBJ whole genome shotgun (WGS) entry which is preliminary data.</text>
</comment>
<dbReference type="InterPro" id="IPR050397">
    <property type="entry name" value="Env_Response_Regulators"/>
</dbReference>
<sequence>MSLESDVKLLAEVPLLAEFGEDRLRLIAFSADNRRLDDGARLFSRGERAEAAYVVASGAVALTVTEFDGSERLVARCGRGTLIDERALVVDAERVADAHAVGDTEIIQIRRTLFRRILEEYPDVAERLIVHFSARLQGLSDALASVGDRLDAIDD</sequence>
<evidence type="ECO:0000313" key="2">
    <source>
        <dbReference type="EMBL" id="MBH0237799.1"/>
    </source>
</evidence>
<organism evidence="2 3">
    <name type="scientific">Methylobrevis albus</name>
    <dbReference type="NCBI Taxonomy" id="2793297"/>
    <lineage>
        <taxon>Bacteria</taxon>
        <taxon>Pseudomonadati</taxon>
        <taxon>Pseudomonadota</taxon>
        <taxon>Alphaproteobacteria</taxon>
        <taxon>Hyphomicrobiales</taxon>
        <taxon>Pleomorphomonadaceae</taxon>
        <taxon>Methylobrevis</taxon>
    </lineage>
</organism>
<dbReference type="Gene3D" id="2.60.120.10">
    <property type="entry name" value="Jelly Rolls"/>
    <property type="match status" value="1"/>
</dbReference>
<dbReference type="InterPro" id="IPR018490">
    <property type="entry name" value="cNMP-bd_dom_sf"/>
</dbReference>
<proteinExistence type="predicted"/>
<name>A0A931I1P7_9HYPH</name>
<dbReference type="InterPro" id="IPR014710">
    <property type="entry name" value="RmlC-like_jellyroll"/>
</dbReference>
<dbReference type="SUPFAM" id="SSF51206">
    <property type="entry name" value="cAMP-binding domain-like"/>
    <property type="match status" value="1"/>
</dbReference>
<reference evidence="2" key="1">
    <citation type="submission" date="2020-12" db="EMBL/GenBank/DDBJ databases">
        <title>Methylobrevis albus sp. nov., isolated from fresh water lack sediment.</title>
        <authorList>
            <person name="Zou Q."/>
        </authorList>
    </citation>
    <scope>NUCLEOTIDE SEQUENCE</scope>
    <source>
        <strain evidence="2">L22</strain>
    </source>
</reference>
<dbReference type="CDD" id="cd00038">
    <property type="entry name" value="CAP_ED"/>
    <property type="match status" value="1"/>
</dbReference>
<dbReference type="PANTHER" id="PTHR24567:SF68">
    <property type="entry name" value="DNA-BINDING TRANSCRIPTIONAL DUAL REGULATOR CRP"/>
    <property type="match status" value="1"/>
</dbReference>
<feature type="domain" description="Cyclic nucleotide-binding" evidence="1">
    <location>
        <begin position="15"/>
        <end position="135"/>
    </location>
</feature>
<dbReference type="Pfam" id="PF00027">
    <property type="entry name" value="cNMP_binding"/>
    <property type="match status" value="1"/>
</dbReference>
<dbReference type="EMBL" id="JADZLT010000049">
    <property type="protein sequence ID" value="MBH0237799.1"/>
    <property type="molecule type" value="Genomic_DNA"/>
</dbReference>
<dbReference type="InterPro" id="IPR000595">
    <property type="entry name" value="cNMP-bd_dom"/>
</dbReference>
<evidence type="ECO:0000259" key="1">
    <source>
        <dbReference type="PROSITE" id="PS50042"/>
    </source>
</evidence>
<keyword evidence="3" id="KW-1185">Reference proteome</keyword>
<dbReference type="PANTHER" id="PTHR24567">
    <property type="entry name" value="CRP FAMILY TRANSCRIPTIONAL REGULATORY PROTEIN"/>
    <property type="match status" value="1"/>
</dbReference>
<protein>
    <submittedName>
        <fullName evidence="2">Crp/Fnr family transcriptional regulator</fullName>
    </submittedName>
</protein>
<dbReference type="Proteomes" id="UP000631694">
    <property type="component" value="Unassembled WGS sequence"/>
</dbReference>
<dbReference type="SMART" id="SM00100">
    <property type="entry name" value="cNMP"/>
    <property type="match status" value="1"/>
</dbReference>
<dbReference type="GO" id="GO:0005829">
    <property type="term" value="C:cytosol"/>
    <property type="evidence" value="ECO:0007669"/>
    <property type="project" value="TreeGrafter"/>
</dbReference>
<dbReference type="AlphaFoldDB" id="A0A931I1P7"/>
<gene>
    <name evidence="2" type="ORF">I5731_08200</name>
</gene>
<dbReference type="GO" id="GO:0003700">
    <property type="term" value="F:DNA-binding transcription factor activity"/>
    <property type="evidence" value="ECO:0007669"/>
    <property type="project" value="TreeGrafter"/>
</dbReference>
<dbReference type="RefSeq" id="WP_197310872.1">
    <property type="nucleotide sequence ID" value="NZ_JADZLT010000049.1"/>
</dbReference>
<evidence type="ECO:0000313" key="3">
    <source>
        <dbReference type="Proteomes" id="UP000631694"/>
    </source>
</evidence>